<feature type="transmembrane region" description="Helical" evidence="1">
    <location>
        <begin position="55"/>
        <end position="73"/>
    </location>
</feature>
<dbReference type="RefSeq" id="WP_353863440.1">
    <property type="nucleotide sequence ID" value="NZ_CP088295.1"/>
</dbReference>
<dbReference type="Proteomes" id="UP001058860">
    <property type="component" value="Chromosome"/>
</dbReference>
<dbReference type="EMBL" id="CP088295">
    <property type="protein sequence ID" value="UUY02918.1"/>
    <property type="molecule type" value="Genomic_DNA"/>
</dbReference>
<feature type="transmembrane region" description="Helical" evidence="1">
    <location>
        <begin position="30"/>
        <end position="48"/>
    </location>
</feature>
<evidence type="ECO:0000256" key="1">
    <source>
        <dbReference type="SAM" id="Phobius"/>
    </source>
</evidence>
<accession>A0ABY5PE62</accession>
<feature type="transmembrane region" description="Helical" evidence="1">
    <location>
        <begin position="133"/>
        <end position="151"/>
    </location>
</feature>
<evidence type="ECO:0000313" key="2">
    <source>
        <dbReference type="EMBL" id="UUY02918.1"/>
    </source>
</evidence>
<proteinExistence type="predicted"/>
<organism evidence="2 3">
    <name type="scientific">Svornostia abyssi</name>
    <dbReference type="NCBI Taxonomy" id="2898438"/>
    <lineage>
        <taxon>Bacteria</taxon>
        <taxon>Bacillati</taxon>
        <taxon>Actinomycetota</taxon>
        <taxon>Thermoleophilia</taxon>
        <taxon>Solirubrobacterales</taxon>
        <taxon>Baekduiaceae</taxon>
        <taxon>Svornostia</taxon>
    </lineage>
</organism>
<keyword evidence="1" id="KW-1133">Transmembrane helix</keyword>
<keyword evidence="1" id="KW-0812">Transmembrane</keyword>
<protein>
    <submittedName>
        <fullName evidence="2">Uncharacterized protein</fullName>
    </submittedName>
</protein>
<gene>
    <name evidence="2" type="ORF">LRS13_19860</name>
</gene>
<feature type="transmembrane region" description="Helical" evidence="1">
    <location>
        <begin position="163"/>
        <end position="183"/>
    </location>
</feature>
<feature type="transmembrane region" description="Helical" evidence="1">
    <location>
        <begin position="93"/>
        <end position="113"/>
    </location>
</feature>
<sequence length="267" mass="28844">MLDKILSNPLVGLSPWIIYSIVEGENRLEIAALLALGTALLVVILGVVRGSRPKALEFTDVTYFGILAVVIAVGSDATHDWLELWGGEVANTALVVFALGSILVRHPFTLAYAKESTPEEEWSAPEFLRANYVISWVWVLAFGIEALSGLYGDAVLDDSNNIWTGWVIQTLPLIAAAQFTIWYPQRLEALGRRAQGEDVRVPPIQEMYAQLAPWLTVIGAIVFITGDAPGWLGFVFIAAGVGLQRLFMSQAKAAERGDGPTPAPAGG</sequence>
<name>A0ABY5PE62_9ACTN</name>
<keyword evidence="3" id="KW-1185">Reference proteome</keyword>
<reference evidence="3" key="1">
    <citation type="submission" date="2021-11" db="EMBL/GenBank/DDBJ databases">
        <title>Cultivation dependent microbiological survey of springs from the worlds oldest radium mine currently devoted to the extraction of radon-saturated water.</title>
        <authorList>
            <person name="Kapinusova G."/>
            <person name="Smrhova T."/>
            <person name="Strejcek M."/>
            <person name="Suman J."/>
            <person name="Jani K."/>
            <person name="Pajer P."/>
            <person name="Uhlik O."/>
        </authorList>
    </citation>
    <scope>NUCLEOTIDE SEQUENCE [LARGE SCALE GENOMIC DNA]</scope>
    <source>
        <strain evidence="3">J379</strain>
    </source>
</reference>
<keyword evidence="1" id="KW-0472">Membrane</keyword>
<evidence type="ECO:0000313" key="3">
    <source>
        <dbReference type="Proteomes" id="UP001058860"/>
    </source>
</evidence>